<keyword evidence="3" id="KW-1185">Reference proteome</keyword>
<organism evidence="2 3">
    <name type="scientific">Bordetella genomosp. 1</name>
    <dbReference type="NCBI Taxonomy" id="1395607"/>
    <lineage>
        <taxon>Bacteria</taxon>
        <taxon>Pseudomonadati</taxon>
        <taxon>Pseudomonadota</taxon>
        <taxon>Betaproteobacteria</taxon>
        <taxon>Burkholderiales</taxon>
        <taxon>Alcaligenaceae</taxon>
        <taxon>Bordetella</taxon>
    </lineage>
</organism>
<evidence type="ECO:0000259" key="1">
    <source>
        <dbReference type="PROSITE" id="PS50995"/>
    </source>
</evidence>
<proteinExistence type="predicted"/>
<comment type="caution">
    <text evidence="2">The sequence shown here is derived from an EMBL/GenBank/DDBJ whole genome shotgun (WGS) entry which is preliminary data.</text>
</comment>
<protein>
    <submittedName>
        <fullName evidence="2">MarR family transcriptional regulator</fullName>
    </submittedName>
</protein>
<dbReference type="RefSeq" id="WP_094832064.1">
    <property type="nucleotide sequence ID" value="NZ_NEVR01000003.1"/>
</dbReference>
<dbReference type="PANTHER" id="PTHR33164">
    <property type="entry name" value="TRANSCRIPTIONAL REGULATOR, MARR FAMILY"/>
    <property type="match status" value="1"/>
</dbReference>
<dbReference type="Proteomes" id="UP000216354">
    <property type="component" value="Unassembled WGS sequence"/>
</dbReference>
<sequence>MPRSHRSASRPPLAPADYALLSDFRYALRNFIAFSEDAATALGLTPQQHQAMLAVKGAGGSLYVGQIAERLHIKPHSAAELVSRLERQGLAERLPDAEDGRRVSVVLTGQAEHLLAELSAAHLEELRAIRPLLQRLLDRTGAA</sequence>
<evidence type="ECO:0000313" key="2">
    <source>
        <dbReference type="EMBL" id="OZI64035.1"/>
    </source>
</evidence>
<dbReference type="InterPro" id="IPR000835">
    <property type="entry name" value="HTH_MarR-typ"/>
</dbReference>
<accession>A0ABX4EY75</accession>
<dbReference type="InterPro" id="IPR036388">
    <property type="entry name" value="WH-like_DNA-bd_sf"/>
</dbReference>
<dbReference type="InterPro" id="IPR036390">
    <property type="entry name" value="WH_DNA-bd_sf"/>
</dbReference>
<dbReference type="SMART" id="SM00347">
    <property type="entry name" value="HTH_MARR"/>
    <property type="match status" value="1"/>
</dbReference>
<dbReference type="PROSITE" id="PS50995">
    <property type="entry name" value="HTH_MARR_2"/>
    <property type="match status" value="1"/>
</dbReference>
<dbReference type="InterPro" id="IPR039422">
    <property type="entry name" value="MarR/SlyA-like"/>
</dbReference>
<reference evidence="2 3" key="1">
    <citation type="submission" date="2017-05" db="EMBL/GenBank/DDBJ databases">
        <title>Complete and WGS of Bordetella genogroups.</title>
        <authorList>
            <person name="Spilker T."/>
            <person name="Lipuma J."/>
        </authorList>
    </citation>
    <scope>NUCLEOTIDE SEQUENCE [LARGE SCALE GENOMIC DNA]</scope>
    <source>
        <strain evidence="2 3">AU9795</strain>
    </source>
</reference>
<dbReference type="Pfam" id="PF12802">
    <property type="entry name" value="MarR_2"/>
    <property type="match status" value="1"/>
</dbReference>
<dbReference type="Gene3D" id="1.10.10.10">
    <property type="entry name" value="Winged helix-like DNA-binding domain superfamily/Winged helix DNA-binding domain"/>
    <property type="match status" value="1"/>
</dbReference>
<evidence type="ECO:0000313" key="3">
    <source>
        <dbReference type="Proteomes" id="UP000216354"/>
    </source>
</evidence>
<gene>
    <name evidence="2" type="ORF">CAL27_15740</name>
</gene>
<name>A0ABX4EY75_9BORD</name>
<dbReference type="PANTHER" id="PTHR33164:SF43">
    <property type="entry name" value="HTH-TYPE TRANSCRIPTIONAL REPRESSOR YETL"/>
    <property type="match status" value="1"/>
</dbReference>
<dbReference type="SUPFAM" id="SSF46785">
    <property type="entry name" value="Winged helix' DNA-binding domain"/>
    <property type="match status" value="1"/>
</dbReference>
<dbReference type="EMBL" id="NEVR01000003">
    <property type="protein sequence ID" value="OZI64035.1"/>
    <property type="molecule type" value="Genomic_DNA"/>
</dbReference>
<feature type="domain" description="HTH marR-type" evidence="1">
    <location>
        <begin position="17"/>
        <end position="143"/>
    </location>
</feature>